<dbReference type="Pfam" id="PF00151">
    <property type="entry name" value="Lipase"/>
    <property type="match status" value="1"/>
</dbReference>
<sequence>MVAFASSCQLLTIFIGVTEVCFMSKPVGQCSYCCPTDISTDIQYKLFTRVNPKTFQVLQPGRASDLQQSPFDFTRPTVIYLMGFSESTSGPSTTTMRDAYLRSGDYNFIAVDWSRLIAFPWYITAVRNTRFMGTQLADFVEFLQRSGVPATSLHVIGFSLGAEAAGFAGKELRTRGIRLGRITGLDPAYPGYRFTNRDGHLSKGDAMFVDVIHTNPGILGFPQPLGDVDFYANPGSWIQPGCWVNQLIQNKELRYIYGCSHNRAWRLYAESVANPTGFPATLCRGWRSASADCRFSIDGFMGFGARPPMAGKMFVETNQKPPFARSRPS</sequence>
<dbReference type="Gene3D" id="3.40.50.1820">
    <property type="entry name" value="alpha/beta hydrolase"/>
    <property type="match status" value="1"/>
</dbReference>
<feature type="signal peptide" evidence="5">
    <location>
        <begin position="1"/>
        <end position="23"/>
    </location>
</feature>
<dbReference type="EMBL" id="JBEUOH010000017">
    <property type="protein sequence ID" value="KAL0871352.1"/>
    <property type="molecule type" value="Genomic_DNA"/>
</dbReference>
<reference evidence="7 8" key="1">
    <citation type="submission" date="2024-06" db="EMBL/GenBank/DDBJ databases">
        <title>A chromosome-level genome assembly of beet webworm, Loxostege sticticalis.</title>
        <authorList>
            <person name="Zhang Y."/>
        </authorList>
    </citation>
    <scope>NUCLEOTIDE SEQUENCE [LARGE SCALE GENOMIC DNA]</scope>
    <source>
        <strain evidence="7">AQ026</strain>
        <tissue evidence="7">Whole body</tissue>
    </source>
</reference>
<evidence type="ECO:0000256" key="5">
    <source>
        <dbReference type="SAM" id="SignalP"/>
    </source>
</evidence>
<evidence type="ECO:0000256" key="4">
    <source>
        <dbReference type="RuleBase" id="RU004262"/>
    </source>
</evidence>
<evidence type="ECO:0000313" key="7">
    <source>
        <dbReference type="EMBL" id="KAL0871352.1"/>
    </source>
</evidence>
<dbReference type="InterPro" id="IPR033906">
    <property type="entry name" value="Lipase_N"/>
</dbReference>
<gene>
    <name evidence="7" type="ORF">ABMA27_005093</name>
</gene>
<feature type="chain" id="PRO_5047286890" description="Lipase domain-containing protein" evidence="5">
    <location>
        <begin position="24"/>
        <end position="329"/>
    </location>
</feature>
<dbReference type="PANTHER" id="PTHR11610">
    <property type="entry name" value="LIPASE"/>
    <property type="match status" value="1"/>
</dbReference>
<evidence type="ECO:0000259" key="6">
    <source>
        <dbReference type="Pfam" id="PF00151"/>
    </source>
</evidence>
<keyword evidence="5" id="KW-0732">Signal</keyword>
<dbReference type="InterPro" id="IPR013818">
    <property type="entry name" value="Lipase"/>
</dbReference>
<feature type="domain" description="Lipase" evidence="6">
    <location>
        <begin position="39"/>
        <end position="292"/>
    </location>
</feature>
<comment type="subcellular location">
    <subcellularLocation>
        <location evidence="1">Secreted</location>
    </subcellularLocation>
</comment>
<organism evidence="7 8">
    <name type="scientific">Loxostege sticticalis</name>
    <name type="common">Beet webworm moth</name>
    <dbReference type="NCBI Taxonomy" id="481309"/>
    <lineage>
        <taxon>Eukaryota</taxon>
        <taxon>Metazoa</taxon>
        <taxon>Ecdysozoa</taxon>
        <taxon>Arthropoda</taxon>
        <taxon>Hexapoda</taxon>
        <taxon>Insecta</taxon>
        <taxon>Pterygota</taxon>
        <taxon>Neoptera</taxon>
        <taxon>Endopterygota</taxon>
        <taxon>Lepidoptera</taxon>
        <taxon>Glossata</taxon>
        <taxon>Ditrysia</taxon>
        <taxon>Pyraloidea</taxon>
        <taxon>Crambidae</taxon>
        <taxon>Pyraustinae</taxon>
        <taxon>Loxostege</taxon>
    </lineage>
</organism>
<evidence type="ECO:0000256" key="1">
    <source>
        <dbReference type="ARBA" id="ARBA00004613"/>
    </source>
</evidence>
<comment type="caution">
    <text evidence="7">The sequence shown here is derived from an EMBL/GenBank/DDBJ whole genome shotgun (WGS) entry which is preliminary data.</text>
</comment>
<dbReference type="CDD" id="cd00707">
    <property type="entry name" value="Pancreat_lipase_like"/>
    <property type="match status" value="1"/>
</dbReference>
<proteinExistence type="inferred from homology"/>
<keyword evidence="3" id="KW-0964">Secreted</keyword>
<evidence type="ECO:0000256" key="3">
    <source>
        <dbReference type="ARBA" id="ARBA00022525"/>
    </source>
</evidence>
<evidence type="ECO:0000313" key="8">
    <source>
        <dbReference type="Proteomes" id="UP001549920"/>
    </source>
</evidence>
<evidence type="ECO:0000256" key="2">
    <source>
        <dbReference type="ARBA" id="ARBA00010701"/>
    </source>
</evidence>
<protein>
    <recommendedName>
        <fullName evidence="6">Lipase domain-containing protein</fullName>
    </recommendedName>
</protein>
<comment type="similarity">
    <text evidence="2 4">Belongs to the AB hydrolase superfamily. Lipase family.</text>
</comment>
<dbReference type="SUPFAM" id="SSF53474">
    <property type="entry name" value="alpha/beta-Hydrolases"/>
    <property type="match status" value="1"/>
</dbReference>
<keyword evidence="8" id="KW-1185">Reference proteome</keyword>
<dbReference type="PANTHER" id="PTHR11610:SF169">
    <property type="entry name" value="GH15759P-RELATED"/>
    <property type="match status" value="1"/>
</dbReference>
<dbReference type="InterPro" id="IPR029058">
    <property type="entry name" value="AB_hydrolase_fold"/>
</dbReference>
<name>A0ABR3HLT7_LOXSC</name>
<dbReference type="InterPro" id="IPR000734">
    <property type="entry name" value="TAG_lipase"/>
</dbReference>
<accession>A0ABR3HLT7</accession>
<dbReference type="Proteomes" id="UP001549920">
    <property type="component" value="Unassembled WGS sequence"/>
</dbReference>